<evidence type="ECO:0000313" key="3">
    <source>
        <dbReference type="Proteomes" id="UP000541444"/>
    </source>
</evidence>
<keyword evidence="1" id="KW-1133">Transmembrane helix</keyword>
<proteinExistence type="predicted"/>
<feature type="transmembrane region" description="Helical" evidence="1">
    <location>
        <begin position="30"/>
        <end position="52"/>
    </location>
</feature>
<sequence>MCQLVRWTTSHNYRSSLTPLFAQYWQVSSILMLQYAFAPLSKLMCWVLFWMFRLP</sequence>
<name>A0A7J7LZ71_9MAGN</name>
<comment type="caution">
    <text evidence="2">The sequence shown here is derived from an EMBL/GenBank/DDBJ whole genome shotgun (WGS) entry which is preliminary data.</text>
</comment>
<evidence type="ECO:0000313" key="2">
    <source>
        <dbReference type="EMBL" id="KAF6147909.1"/>
    </source>
</evidence>
<dbReference type="AlphaFoldDB" id="A0A7J7LZ71"/>
<keyword evidence="3" id="KW-1185">Reference proteome</keyword>
<evidence type="ECO:0000256" key="1">
    <source>
        <dbReference type="SAM" id="Phobius"/>
    </source>
</evidence>
<dbReference type="EMBL" id="JACGCM010001872">
    <property type="protein sequence ID" value="KAF6147909.1"/>
    <property type="molecule type" value="Genomic_DNA"/>
</dbReference>
<accession>A0A7J7LZ71</accession>
<dbReference type="Proteomes" id="UP000541444">
    <property type="component" value="Unassembled WGS sequence"/>
</dbReference>
<keyword evidence="1" id="KW-0472">Membrane</keyword>
<reference evidence="2 3" key="1">
    <citation type="journal article" date="2020" name="IScience">
        <title>Genome Sequencing of the Endangered Kingdonia uniflora (Circaeasteraceae, Ranunculales) Reveals Potential Mechanisms of Evolutionary Specialization.</title>
        <authorList>
            <person name="Sun Y."/>
            <person name="Deng T."/>
            <person name="Zhang A."/>
            <person name="Moore M.J."/>
            <person name="Landis J.B."/>
            <person name="Lin N."/>
            <person name="Zhang H."/>
            <person name="Zhang X."/>
            <person name="Huang J."/>
            <person name="Zhang X."/>
            <person name="Sun H."/>
            <person name="Wang H."/>
        </authorList>
    </citation>
    <scope>NUCLEOTIDE SEQUENCE [LARGE SCALE GENOMIC DNA]</scope>
    <source>
        <strain evidence="2">TB1705</strain>
        <tissue evidence="2">Leaf</tissue>
    </source>
</reference>
<gene>
    <name evidence="2" type="ORF">GIB67_014489</name>
</gene>
<protein>
    <submittedName>
        <fullName evidence="2">Uncharacterized protein</fullName>
    </submittedName>
</protein>
<organism evidence="2 3">
    <name type="scientific">Kingdonia uniflora</name>
    <dbReference type="NCBI Taxonomy" id="39325"/>
    <lineage>
        <taxon>Eukaryota</taxon>
        <taxon>Viridiplantae</taxon>
        <taxon>Streptophyta</taxon>
        <taxon>Embryophyta</taxon>
        <taxon>Tracheophyta</taxon>
        <taxon>Spermatophyta</taxon>
        <taxon>Magnoliopsida</taxon>
        <taxon>Ranunculales</taxon>
        <taxon>Circaeasteraceae</taxon>
        <taxon>Kingdonia</taxon>
    </lineage>
</organism>
<keyword evidence="1" id="KW-0812">Transmembrane</keyword>